<dbReference type="InterPro" id="IPR002933">
    <property type="entry name" value="Peptidase_M20"/>
</dbReference>
<organism evidence="2 3">
    <name type="scientific">Fodinisporobacter ferrooxydans</name>
    <dbReference type="NCBI Taxonomy" id="2901836"/>
    <lineage>
        <taxon>Bacteria</taxon>
        <taxon>Bacillati</taxon>
        <taxon>Bacillota</taxon>
        <taxon>Bacilli</taxon>
        <taxon>Bacillales</taxon>
        <taxon>Alicyclobacillaceae</taxon>
        <taxon>Fodinisporobacter</taxon>
    </lineage>
</organism>
<dbReference type="InterPro" id="IPR017439">
    <property type="entry name" value="Amidohydrolase"/>
</dbReference>
<sequence length="436" mass="47503">MREIIAKEVEAVQQQIVNWRREIHRHPEIGWTEYQTTAKVADILEELGMHVQMGAEVIAPAARMGVPEEKILDAARKHARENGVSEARLEQMGNGLTGVVGTYDTGRPGPTIAFRFDMDALQVREAEHAGHIPAVQGFRSEYEGSMHACGHDGHTAIGLGLAMVLMKLRDSLTGTFKLIFQPAEEGCRGAKAMVEASVVDGVDYFFACHLGVTARNNRQIACGVTEFLASTKIDVELEGVPAHAALAPHEGRSALLAAATIALQLHGIPRHGEGISRINVGILEAGEGRNIVPAFARLQLETRGETNEINQFMTDEAIRIIRSAAQMYQVQEHIHIVGQGISATCDQELIDLVSAVASHWDSDLKVVPTLPFRASEDATYLMEAVQKQGGKATYLLIGTELAAGHHNFSFDFQEESLQTAVALFANVMYRLAGKNM</sequence>
<dbReference type="SUPFAM" id="SSF53187">
    <property type="entry name" value="Zn-dependent exopeptidases"/>
    <property type="match status" value="1"/>
</dbReference>
<dbReference type="Gene3D" id="3.40.630.10">
    <property type="entry name" value="Zn peptidases"/>
    <property type="match status" value="2"/>
</dbReference>
<dbReference type="Pfam" id="PF01546">
    <property type="entry name" value="Peptidase_M20"/>
    <property type="match status" value="1"/>
</dbReference>
<gene>
    <name evidence="2" type="ORF">LSG31_03405</name>
</gene>
<protein>
    <submittedName>
        <fullName evidence="2">Amidohydrolase</fullName>
    </submittedName>
</protein>
<evidence type="ECO:0000313" key="2">
    <source>
        <dbReference type="EMBL" id="UOF91317.1"/>
    </source>
</evidence>
<evidence type="ECO:0000313" key="3">
    <source>
        <dbReference type="Proteomes" id="UP000830167"/>
    </source>
</evidence>
<dbReference type="InterPro" id="IPR052030">
    <property type="entry name" value="Peptidase_M20/M20A_hydrolases"/>
</dbReference>
<dbReference type="PANTHER" id="PTHR30575:SF3">
    <property type="entry name" value="PEPTIDASE M20 DIMERISATION DOMAIN-CONTAINING PROTEIN"/>
    <property type="match status" value="1"/>
</dbReference>
<dbReference type="Proteomes" id="UP000830167">
    <property type="component" value="Chromosome"/>
</dbReference>
<reference evidence="2" key="1">
    <citation type="submission" date="2021-12" db="EMBL/GenBank/DDBJ databases">
        <title>Alicyclobacillaceae gen. nov., sp. nov., isolated from chalcocite enrichment system.</title>
        <authorList>
            <person name="Jiang Z."/>
        </authorList>
    </citation>
    <scope>NUCLEOTIDE SEQUENCE</scope>
    <source>
        <strain evidence="2">MYW30-H2</strain>
    </source>
</reference>
<dbReference type="NCBIfam" id="TIGR01891">
    <property type="entry name" value="amidohydrolases"/>
    <property type="match status" value="1"/>
</dbReference>
<keyword evidence="3" id="KW-1185">Reference proteome</keyword>
<dbReference type="PIRSF" id="PIRSF005962">
    <property type="entry name" value="Pept_M20D_amidohydro"/>
    <property type="match status" value="1"/>
</dbReference>
<dbReference type="InterPro" id="IPR011650">
    <property type="entry name" value="Peptidase_M20_dimer"/>
</dbReference>
<evidence type="ECO:0000259" key="1">
    <source>
        <dbReference type="Pfam" id="PF07687"/>
    </source>
</evidence>
<dbReference type="Pfam" id="PF07687">
    <property type="entry name" value="M20_dimer"/>
    <property type="match status" value="1"/>
</dbReference>
<feature type="domain" description="Peptidase M20 dimerisation" evidence="1">
    <location>
        <begin position="233"/>
        <end position="321"/>
    </location>
</feature>
<name>A0ABY4CLD2_9BACL</name>
<proteinExistence type="predicted"/>
<dbReference type="InterPro" id="IPR036264">
    <property type="entry name" value="Bact_exopeptidase_dim_dom"/>
</dbReference>
<dbReference type="RefSeq" id="WP_347438007.1">
    <property type="nucleotide sequence ID" value="NZ_CP089291.1"/>
</dbReference>
<dbReference type="SUPFAM" id="SSF55031">
    <property type="entry name" value="Bacterial exopeptidase dimerisation domain"/>
    <property type="match status" value="1"/>
</dbReference>
<dbReference type="EMBL" id="CP089291">
    <property type="protein sequence ID" value="UOF91317.1"/>
    <property type="molecule type" value="Genomic_DNA"/>
</dbReference>
<accession>A0ABY4CLD2</accession>
<dbReference type="PANTHER" id="PTHR30575">
    <property type="entry name" value="PEPTIDASE M20"/>
    <property type="match status" value="1"/>
</dbReference>